<dbReference type="GeneID" id="81444143"/>
<evidence type="ECO:0000313" key="1">
    <source>
        <dbReference type="EMBL" id="KAJ5359638.1"/>
    </source>
</evidence>
<dbReference type="EMBL" id="JAPZBS010000009">
    <property type="protein sequence ID" value="KAJ5359638.1"/>
    <property type="molecule type" value="Genomic_DNA"/>
</dbReference>
<keyword evidence="2" id="KW-1185">Reference proteome</keyword>
<reference evidence="1" key="2">
    <citation type="journal article" date="2023" name="IMA Fungus">
        <title>Comparative genomic study of the Penicillium genus elucidates a diverse pangenome and 15 lateral gene transfer events.</title>
        <authorList>
            <person name="Petersen C."/>
            <person name="Sorensen T."/>
            <person name="Nielsen M.R."/>
            <person name="Sondergaard T.E."/>
            <person name="Sorensen J.L."/>
            <person name="Fitzpatrick D.A."/>
            <person name="Frisvad J.C."/>
            <person name="Nielsen K.L."/>
        </authorList>
    </citation>
    <scope>NUCLEOTIDE SEQUENCE</scope>
    <source>
        <strain evidence="1">IBT 29864</strain>
    </source>
</reference>
<dbReference type="Proteomes" id="UP001147782">
    <property type="component" value="Unassembled WGS sequence"/>
</dbReference>
<gene>
    <name evidence="1" type="ORF">N7496_012051</name>
</gene>
<comment type="caution">
    <text evidence="1">The sequence shown here is derived from an EMBL/GenBank/DDBJ whole genome shotgun (WGS) entry which is preliminary data.</text>
</comment>
<proteinExistence type="predicted"/>
<name>A0A9W9RLA0_9EURO</name>
<organism evidence="1 2">
    <name type="scientific">Penicillium cataractarum</name>
    <dbReference type="NCBI Taxonomy" id="2100454"/>
    <lineage>
        <taxon>Eukaryota</taxon>
        <taxon>Fungi</taxon>
        <taxon>Dikarya</taxon>
        <taxon>Ascomycota</taxon>
        <taxon>Pezizomycotina</taxon>
        <taxon>Eurotiomycetes</taxon>
        <taxon>Eurotiomycetidae</taxon>
        <taxon>Eurotiales</taxon>
        <taxon>Aspergillaceae</taxon>
        <taxon>Penicillium</taxon>
    </lineage>
</organism>
<sequence>MSLLKDDLLPSKAYNCLPYILENSHVPEDNHEDIIDLLSLFTEHKVPQNFSIKLVHKHFDTEADQIVVSRDIAVPTQGAISITGPMTPKKTPTLRGLSYFVSGDGTFQPFKYTVGSCPNLRQHDDFLKEFSRVIVERGLQKKTRLDDRRCEQSRKWSEFEVPKKRGTIMIPQDVGGLEGFDFGTHVPTEWNPVGDNKLCIWCYGHTNPPETNDWFLAGKKLVVGSPLQLIVSTAISKL</sequence>
<dbReference type="AlphaFoldDB" id="A0A9W9RLA0"/>
<accession>A0A9W9RLA0</accession>
<dbReference type="OrthoDB" id="2322999at2759"/>
<dbReference type="RefSeq" id="XP_056550924.1">
    <property type="nucleotide sequence ID" value="XM_056704964.1"/>
</dbReference>
<evidence type="ECO:0000313" key="2">
    <source>
        <dbReference type="Proteomes" id="UP001147782"/>
    </source>
</evidence>
<reference evidence="1" key="1">
    <citation type="submission" date="2022-11" db="EMBL/GenBank/DDBJ databases">
        <authorList>
            <person name="Petersen C."/>
        </authorList>
    </citation>
    <scope>NUCLEOTIDE SEQUENCE</scope>
    <source>
        <strain evidence="1">IBT 29864</strain>
    </source>
</reference>
<protein>
    <submittedName>
        <fullName evidence="1">Uncharacterized protein</fullName>
    </submittedName>
</protein>